<evidence type="ECO:0000256" key="1">
    <source>
        <dbReference type="SAM" id="MobiDB-lite"/>
    </source>
</evidence>
<comment type="caution">
    <text evidence="2">The sequence shown here is derived from an EMBL/GenBank/DDBJ whole genome shotgun (WGS) entry which is preliminary data.</text>
</comment>
<keyword evidence="3" id="KW-1185">Reference proteome</keyword>
<sequence>MSKKISLKKLAQIAGGSKGASPAVRSSSAAKGITIGEKRPRVEVPDIMPTKKGKLASDGKGKGPLRQPKRIRNLLPRPRRRQVRQRPGQVPRPALVLFWGIAPSF</sequence>
<proteinExistence type="predicted"/>
<accession>A0A7J0ECM9</accession>
<dbReference type="Proteomes" id="UP000585474">
    <property type="component" value="Unassembled WGS sequence"/>
</dbReference>
<feature type="region of interest" description="Disordered" evidence="1">
    <location>
        <begin position="1"/>
        <end position="89"/>
    </location>
</feature>
<feature type="compositionally biased region" description="Basic residues" evidence="1">
    <location>
        <begin position="67"/>
        <end position="84"/>
    </location>
</feature>
<organism evidence="2 3">
    <name type="scientific">Actinidia rufa</name>
    <dbReference type="NCBI Taxonomy" id="165716"/>
    <lineage>
        <taxon>Eukaryota</taxon>
        <taxon>Viridiplantae</taxon>
        <taxon>Streptophyta</taxon>
        <taxon>Embryophyta</taxon>
        <taxon>Tracheophyta</taxon>
        <taxon>Spermatophyta</taxon>
        <taxon>Magnoliopsida</taxon>
        <taxon>eudicotyledons</taxon>
        <taxon>Gunneridae</taxon>
        <taxon>Pentapetalae</taxon>
        <taxon>asterids</taxon>
        <taxon>Ericales</taxon>
        <taxon>Actinidiaceae</taxon>
        <taxon>Actinidia</taxon>
    </lineage>
</organism>
<evidence type="ECO:0000313" key="3">
    <source>
        <dbReference type="Proteomes" id="UP000585474"/>
    </source>
</evidence>
<evidence type="ECO:0000313" key="2">
    <source>
        <dbReference type="EMBL" id="GFY84195.1"/>
    </source>
</evidence>
<name>A0A7J0ECM9_9ERIC</name>
<protein>
    <submittedName>
        <fullName evidence="2">Uncharacterized protein</fullName>
    </submittedName>
</protein>
<dbReference type="EMBL" id="BJWL01000003">
    <property type="protein sequence ID" value="GFY84195.1"/>
    <property type="molecule type" value="Genomic_DNA"/>
</dbReference>
<reference evidence="2 3" key="1">
    <citation type="submission" date="2019-07" db="EMBL/GenBank/DDBJ databases">
        <title>De Novo Assembly of kiwifruit Actinidia rufa.</title>
        <authorList>
            <person name="Sugita-Konishi S."/>
            <person name="Sato K."/>
            <person name="Mori E."/>
            <person name="Abe Y."/>
            <person name="Kisaki G."/>
            <person name="Hamano K."/>
            <person name="Suezawa K."/>
            <person name="Otani M."/>
            <person name="Fukuda T."/>
            <person name="Manabe T."/>
            <person name="Gomi K."/>
            <person name="Tabuchi M."/>
            <person name="Akimitsu K."/>
            <person name="Kataoka I."/>
        </authorList>
    </citation>
    <scope>NUCLEOTIDE SEQUENCE [LARGE SCALE GENOMIC DNA]</scope>
    <source>
        <strain evidence="3">cv. Fuchu</strain>
    </source>
</reference>
<dbReference type="AlphaFoldDB" id="A0A7J0ECM9"/>
<gene>
    <name evidence="2" type="ORF">Acr_03g0009690</name>
</gene>